<dbReference type="SUPFAM" id="SSF56349">
    <property type="entry name" value="DNA breaking-rejoining enzymes"/>
    <property type="match status" value="1"/>
</dbReference>
<feature type="domain" description="Phage integrase SAM-like" evidence="5">
    <location>
        <begin position="118"/>
        <end position="209"/>
    </location>
</feature>
<dbReference type="Gene3D" id="1.10.150.130">
    <property type="match status" value="1"/>
</dbReference>
<dbReference type="InterPro" id="IPR011010">
    <property type="entry name" value="DNA_brk_join_enz"/>
</dbReference>
<proteinExistence type="inferred from homology"/>
<dbReference type="Pfam" id="PF00589">
    <property type="entry name" value="Phage_integrase"/>
    <property type="match status" value="1"/>
</dbReference>
<evidence type="ECO:0000256" key="3">
    <source>
        <dbReference type="ARBA" id="ARBA00023172"/>
    </source>
</evidence>
<evidence type="ECO:0000259" key="4">
    <source>
        <dbReference type="Pfam" id="PF00589"/>
    </source>
</evidence>
<dbReference type="InterPro" id="IPR013762">
    <property type="entry name" value="Integrase-like_cat_sf"/>
</dbReference>
<evidence type="ECO:0000256" key="1">
    <source>
        <dbReference type="ARBA" id="ARBA00008857"/>
    </source>
</evidence>
<name>A0ABU0TII5_9FLAO</name>
<reference evidence="6 7" key="1">
    <citation type="submission" date="2023-07" db="EMBL/GenBank/DDBJ databases">
        <title>Functional and genomic diversity of the sorghum phyllosphere microbiome.</title>
        <authorList>
            <person name="Shade A."/>
        </authorList>
    </citation>
    <scope>NUCLEOTIDE SEQUENCE [LARGE SCALE GENOMIC DNA]</scope>
    <source>
        <strain evidence="6 7">SORGH_AS_1064</strain>
    </source>
</reference>
<dbReference type="Proteomes" id="UP001225072">
    <property type="component" value="Unassembled WGS sequence"/>
</dbReference>
<evidence type="ECO:0000313" key="7">
    <source>
        <dbReference type="Proteomes" id="UP001225072"/>
    </source>
</evidence>
<feature type="domain" description="Tyr recombinase" evidence="4">
    <location>
        <begin position="227"/>
        <end position="397"/>
    </location>
</feature>
<protein>
    <submittedName>
        <fullName evidence="6">Integrase</fullName>
    </submittedName>
</protein>
<dbReference type="Gene3D" id="1.10.443.10">
    <property type="entry name" value="Intergrase catalytic core"/>
    <property type="match status" value="1"/>
</dbReference>
<gene>
    <name evidence="6" type="ORF">QE404_002000</name>
</gene>
<keyword evidence="7" id="KW-1185">Reference proteome</keyword>
<evidence type="ECO:0000259" key="5">
    <source>
        <dbReference type="Pfam" id="PF13102"/>
    </source>
</evidence>
<evidence type="ECO:0000256" key="2">
    <source>
        <dbReference type="ARBA" id="ARBA00023125"/>
    </source>
</evidence>
<dbReference type="PANTHER" id="PTHR30349:SF64">
    <property type="entry name" value="PROPHAGE INTEGRASE INTD-RELATED"/>
    <property type="match status" value="1"/>
</dbReference>
<dbReference type="InterPro" id="IPR025269">
    <property type="entry name" value="SAM-like_dom"/>
</dbReference>
<organism evidence="6 7">
    <name type="scientific">Chryseobacterium camelliae</name>
    <dbReference type="NCBI Taxonomy" id="1265445"/>
    <lineage>
        <taxon>Bacteria</taxon>
        <taxon>Pseudomonadati</taxon>
        <taxon>Bacteroidota</taxon>
        <taxon>Flavobacteriia</taxon>
        <taxon>Flavobacteriales</taxon>
        <taxon>Weeksellaceae</taxon>
        <taxon>Chryseobacterium group</taxon>
        <taxon>Chryseobacterium</taxon>
    </lineage>
</organism>
<dbReference type="PANTHER" id="PTHR30349">
    <property type="entry name" value="PHAGE INTEGRASE-RELATED"/>
    <property type="match status" value="1"/>
</dbReference>
<evidence type="ECO:0000313" key="6">
    <source>
        <dbReference type="EMBL" id="MDQ1096853.1"/>
    </source>
</evidence>
<dbReference type="InterPro" id="IPR050090">
    <property type="entry name" value="Tyrosine_recombinase_XerCD"/>
</dbReference>
<sequence>MGLSSKIFNSLTMNFFYFLSKKTTTFNNTICLTITINSKVSHRIKLRLTIAEKEWDRERQRPINIYSKKYKELNALLNRIKIHLAQYLSNNPDISRTEISREIKKICSEKTAVYPEDSFLYMMSSYLETKRESLSLSTYRRYVVFLRLMEKFEGFLGRNIFTEEVDSALIRQFYAFGRIEEYTESTLNRTAEFIKTILNFAERKGIITQVRQLEIPRLKTVRRVLVLDEKEIGKIRKTVVPTELSNAKAWLLISCYTGQRISDFMRFTTGQLIKIDHKPCISFIQQKTGKEIILPLHPEVLKIMNRYEGTFPPAIETSLYNAQIKKVAALAGINETVRMRKREGFRGREICTQKWENISSHIGRRSFASNFYGKIPTPLLMQATGHSTEQMFLNYINPVHHSRVVSLSDYFERIYAEGYRSS</sequence>
<dbReference type="InterPro" id="IPR002104">
    <property type="entry name" value="Integrase_catalytic"/>
</dbReference>
<dbReference type="InterPro" id="IPR010998">
    <property type="entry name" value="Integrase_recombinase_N"/>
</dbReference>
<comment type="caution">
    <text evidence="6">The sequence shown here is derived from an EMBL/GenBank/DDBJ whole genome shotgun (WGS) entry which is preliminary data.</text>
</comment>
<dbReference type="EMBL" id="JAUTAL010000001">
    <property type="protein sequence ID" value="MDQ1096853.1"/>
    <property type="molecule type" value="Genomic_DNA"/>
</dbReference>
<keyword evidence="3" id="KW-0233">DNA recombination</keyword>
<accession>A0ABU0TII5</accession>
<comment type="similarity">
    <text evidence="1">Belongs to the 'phage' integrase family.</text>
</comment>
<dbReference type="Pfam" id="PF13102">
    <property type="entry name" value="Phage_int_SAM_5"/>
    <property type="match status" value="1"/>
</dbReference>
<keyword evidence="2" id="KW-0238">DNA-binding</keyword>